<name>A0A381Z998_9ZZZZ</name>
<dbReference type="InterPro" id="IPR036866">
    <property type="entry name" value="RibonucZ/Hydroxyglut_hydro"/>
</dbReference>
<dbReference type="SUPFAM" id="SSF56281">
    <property type="entry name" value="Metallo-hydrolase/oxidoreductase"/>
    <property type="match status" value="1"/>
</dbReference>
<evidence type="ECO:0000313" key="2">
    <source>
        <dbReference type="EMBL" id="SVA85541.1"/>
    </source>
</evidence>
<dbReference type="PANTHER" id="PTHR43084">
    <property type="entry name" value="PERSULFIDE DIOXYGENASE ETHE1"/>
    <property type="match status" value="1"/>
</dbReference>
<evidence type="ECO:0000259" key="1">
    <source>
        <dbReference type="SMART" id="SM00849"/>
    </source>
</evidence>
<reference evidence="2" key="1">
    <citation type="submission" date="2018-05" db="EMBL/GenBank/DDBJ databases">
        <authorList>
            <person name="Lanie J.A."/>
            <person name="Ng W.-L."/>
            <person name="Kazmierczak K.M."/>
            <person name="Andrzejewski T.M."/>
            <person name="Davidsen T.M."/>
            <person name="Wayne K.J."/>
            <person name="Tettelin H."/>
            <person name="Glass J.I."/>
            <person name="Rusch D."/>
            <person name="Podicherti R."/>
            <person name="Tsui H.-C.T."/>
            <person name="Winkler M.E."/>
        </authorList>
    </citation>
    <scope>NUCLEOTIDE SEQUENCE</scope>
</reference>
<organism evidence="2">
    <name type="scientific">marine metagenome</name>
    <dbReference type="NCBI Taxonomy" id="408172"/>
    <lineage>
        <taxon>unclassified sequences</taxon>
        <taxon>metagenomes</taxon>
        <taxon>ecological metagenomes</taxon>
    </lineage>
</organism>
<dbReference type="Pfam" id="PF00753">
    <property type="entry name" value="Lactamase_B"/>
    <property type="match status" value="1"/>
</dbReference>
<dbReference type="AlphaFoldDB" id="A0A381Z998"/>
<dbReference type="EMBL" id="UINC01020349">
    <property type="protein sequence ID" value="SVA85541.1"/>
    <property type="molecule type" value="Genomic_DNA"/>
</dbReference>
<dbReference type="GO" id="GO:0006749">
    <property type="term" value="P:glutathione metabolic process"/>
    <property type="evidence" value="ECO:0007669"/>
    <property type="project" value="TreeGrafter"/>
</dbReference>
<sequence>MVFTIKKELFTLHSFIGGYDKNITYLIQTQETERVWAVDASVPIHNLPGELRNKIAGIFITHTHGDHISYLDQFVSENPEIDIYLFVESSYRRFDHKTILISDGDVIPVDQSQVKVLHTPGHYPDSCCFLLDNSLFTGDTVFIGRTGRTISAGSNVRKLYHSVYEKVLTLPQNITIFPGHDYGSKPYCSIGENIIISPLLQAGDEDDFVQRMEEYERSRIS</sequence>
<dbReference type="InterPro" id="IPR001279">
    <property type="entry name" value="Metallo-B-lactamas"/>
</dbReference>
<feature type="domain" description="Metallo-beta-lactamase" evidence="1">
    <location>
        <begin position="21"/>
        <end position="180"/>
    </location>
</feature>
<dbReference type="GO" id="GO:0070813">
    <property type="term" value="P:hydrogen sulfide metabolic process"/>
    <property type="evidence" value="ECO:0007669"/>
    <property type="project" value="TreeGrafter"/>
</dbReference>
<dbReference type="Gene3D" id="3.60.15.10">
    <property type="entry name" value="Ribonuclease Z/Hydroxyacylglutathione hydrolase-like"/>
    <property type="match status" value="1"/>
</dbReference>
<dbReference type="InterPro" id="IPR051682">
    <property type="entry name" value="Mito_Persulfide_Diox"/>
</dbReference>
<protein>
    <recommendedName>
        <fullName evidence="1">Metallo-beta-lactamase domain-containing protein</fullName>
    </recommendedName>
</protein>
<accession>A0A381Z998</accession>
<proteinExistence type="predicted"/>
<dbReference type="PANTHER" id="PTHR43084:SF1">
    <property type="entry name" value="PERSULFIDE DIOXYGENASE ETHE1, MITOCHONDRIAL"/>
    <property type="match status" value="1"/>
</dbReference>
<gene>
    <name evidence="2" type="ORF">METZ01_LOCUS138395</name>
</gene>
<dbReference type="GO" id="GO:0050313">
    <property type="term" value="F:sulfur dioxygenase activity"/>
    <property type="evidence" value="ECO:0007669"/>
    <property type="project" value="TreeGrafter"/>
</dbReference>
<dbReference type="SMART" id="SM00849">
    <property type="entry name" value="Lactamase_B"/>
    <property type="match status" value="1"/>
</dbReference>